<sequence length="215" mass="24170">MKLNEIFPQELVQAKAGIDDITFHQFDGDNIDDIVKMKESCMFELGGTIWDKHIQVTPNENPMKLGPHFQTGNPYLFKEASKIIGEDTIKDISYTYAETKNPSIDHSQFSQLLIAVLHQNILHISDIEFANPLQEIPEKERKFTFQSHKGLGLFGDLIANCITFCKQESLNKICLTAADIDLVPFFEKHGFLVDDSPTGRMGMAHGGSIPMSKVL</sequence>
<organism evidence="1 2">
    <name type="scientific">Shewanella ulleungensis</name>
    <dbReference type="NCBI Taxonomy" id="2282699"/>
    <lineage>
        <taxon>Bacteria</taxon>
        <taxon>Pseudomonadati</taxon>
        <taxon>Pseudomonadota</taxon>
        <taxon>Gammaproteobacteria</taxon>
        <taxon>Alteromonadales</taxon>
        <taxon>Shewanellaceae</taxon>
        <taxon>Shewanella</taxon>
    </lineage>
</organism>
<dbReference type="InterPro" id="IPR016181">
    <property type="entry name" value="Acyl_CoA_acyltransferase"/>
</dbReference>
<proteinExistence type="predicted"/>
<protein>
    <recommendedName>
        <fullName evidence="3">GNAT family N-acetyltransferase</fullName>
    </recommendedName>
</protein>
<reference evidence="2" key="1">
    <citation type="journal article" date="2019" name="Int. J. Syst. Evol. Microbiol.">
        <title>The Global Catalogue of Microorganisms (GCM) 10K type strain sequencing project: providing services to taxonomists for standard genome sequencing and annotation.</title>
        <authorList>
            <consortium name="The Broad Institute Genomics Platform"/>
            <consortium name="The Broad Institute Genome Sequencing Center for Infectious Disease"/>
            <person name="Wu L."/>
            <person name="Ma J."/>
        </authorList>
    </citation>
    <scope>NUCLEOTIDE SEQUENCE [LARGE SCALE GENOMIC DNA]</scope>
    <source>
        <strain evidence="2">JCM 32305</strain>
    </source>
</reference>
<gene>
    <name evidence="1" type="ORF">GCM10009410_38820</name>
</gene>
<comment type="caution">
    <text evidence="1">The sequence shown here is derived from an EMBL/GenBank/DDBJ whole genome shotgun (WGS) entry which is preliminary data.</text>
</comment>
<dbReference type="RefSeq" id="WP_188959252.1">
    <property type="nucleotide sequence ID" value="NZ_BMQW01000018.1"/>
</dbReference>
<dbReference type="Proteomes" id="UP000654004">
    <property type="component" value="Unassembled WGS sequence"/>
</dbReference>
<evidence type="ECO:0000313" key="1">
    <source>
        <dbReference type="EMBL" id="GGQ01491.1"/>
    </source>
</evidence>
<name>A0ABQ2QWM5_9GAMM</name>
<evidence type="ECO:0008006" key="3">
    <source>
        <dbReference type="Google" id="ProtNLM"/>
    </source>
</evidence>
<keyword evidence="2" id="KW-1185">Reference proteome</keyword>
<dbReference type="EMBL" id="BMQW01000018">
    <property type="protein sequence ID" value="GGQ01491.1"/>
    <property type="molecule type" value="Genomic_DNA"/>
</dbReference>
<accession>A0ABQ2QWM5</accession>
<evidence type="ECO:0000313" key="2">
    <source>
        <dbReference type="Proteomes" id="UP000654004"/>
    </source>
</evidence>
<dbReference type="SUPFAM" id="SSF55729">
    <property type="entry name" value="Acyl-CoA N-acyltransferases (Nat)"/>
    <property type="match status" value="1"/>
</dbReference>